<accession>A0A1L9MTL3</accession>
<dbReference type="EMBL" id="KV878207">
    <property type="protein sequence ID" value="OJI80383.1"/>
    <property type="molecule type" value="Genomic_DNA"/>
</dbReference>
<evidence type="ECO:0000313" key="2">
    <source>
        <dbReference type="EMBL" id="OJI80383.1"/>
    </source>
</evidence>
<name>A0A1L9MTL3_ASPTC</name>
<keyword evidence="3" id="KW-1185">Reference proteome</keyword>
<sequence>MDQMIFHPPFGIHAMRFLNSMLCYSILIPNLAAITTLLRAKREYQTCIGIRHRGV</sequence>
<dbReference type="AlphaFoldDB" id="A0A1L9MTL3"/>
<reference evidence="3" key="1">
    <citation type="journal article" date="2017" name="Genome Biol.">
        <title>Comparative genomics reveals high biological diversity and specific adaptations in the industrially and medically important fungal genus Aspergillus.</title>
        <authorList>
            <person name="de Vries R.P."/>
            <person name="Riley R."/>
            <person name="Wiebenga A."/>
            <person name="Aguilar-Osorio G."/>
            <person name="Amillis S."/>
            <person name="Uchima C.A."/>
            <person name="Anderluh G."/>
            <person name="Asadollahi M."/>
            <person name="Askin M."/>
            <person name="Barry K."/>
            <person name="Battaglia E."/>
            <person name="Bayram O."/>
            <person name="Benocci T."/>
            <person name="Braus-Stromeyer S.A."/>
            <person name="Caldana C."/>
            <person name="Canovas D."/>
            <person name="Cerqueira G.C."/>
            <person name="Chen F."/>
            <person name="Chen W."/>
            <person name="Choi C."/>
            <person name="Clum A."/>
            <person name="Dos Santos R.A."/>
            <person name="Damasio A.R."/>
            <person name="Diallinas G."/>
            <person name="Emri T."/>
            <person name="Fekete E."/>
            <person name="Flipphi M."/>
            <person name="Freyberg S."/>
            <person name="Gallo A."/>
            <person name="Gournas C."/>
            <person name="Habgood R."/>
            <person name="Hainaut M."/>
            <person name="Harispe M.L."/>
            <person name="Henrissat B."/>
            <person name="Hilden K.S."/>
            <person name="Hope R."/>
            <person name="Hossain A."/>
            <person name="Karabika E."/>
            <person name="Karaffa L."/>
            <person name="Karanyi Z."/>
            <person name="Krasevec N."/>
            <person name="Kuo A."/>
            <person name="Kusch H."/>
            <person name="LaButti K."/>
            <person name="Lagendijk E.L."/>
            <person name="Lapidus A."/>
            <person name="Levasseur A."/>
            <person name="Lindquist E."/>
            <person name="Lipzen A."/>
            <person name="Logrieco A.F."/>
            <person name="MacCabe A."/>
            <person name="Maekelae M.R."/>
            <person name="Malavazi I."/>
            <person name="Melin P."/>
            <person name="Meyer V."/>
            <person name="Mielnichuk N."/>
            <person name="Miskei M."/>
            <person name="Molnar A.P."/>
            <person name="Mule G."/>
            <person name="Ngan C.Y."/>
            <person name="Orejas M."/>
            <person name="Orosz E."/>
            <person name="Ouedraogo J.P."/>
            <person name="Overkamp K.M."/>
            <person name="Park H.-S."/>
            <person name="Perrone G."/>
            <person name="Piumi F."/>
            <person name="Punt P.J."/>
            <person name="Ram A.F."/>
            <person name="Ramon A."/>
            <person name="Rauscher S."/>
            <person name="Record E."/>
            <person name="Riano-Pachon D.M."/>
            <person name="Robert V."/>
            <person name="Roehrig J."/>
            <person name="Ruller R."/>
            <person name="Salamov A."/>
            <person name="Salih N.S."/>
            <person name="Samson R.A."/>
            <person name="Sandor E."/>
            <person name="Sanguinetti M."/>
            <person name="Schuetze T."/>
            <person name="Sepcic K."/>
            <person name="Shelest E."/>
            <person name="Sherlock G."/>
            <person name="Sophianopoulou V."/>
            <person name="Squina F.M."/>
            <person name="Sun H."/>
            <person name="Susca A."/>
            <person name="Todd R.B."/>
            <person name="Tsang A."/>
            <person name="Unkles S.E."/>
            <person name="van de Wiele N."/>
            <person name="van Rossen-Uffink D."/>
            <person name="Oliveira J.V."/>
            <person name="Vesth T.C."/>
            <person name="Visser J."/>
            <person name="Yu J.-H."/>
            <person name="Zhou M."/>
            <person name="Andersen M.R."/>
            <person name="Archer D.B."/>
            <person name="Baker S.E."/>
            <person name="Benoit I."/>
            <person name="Brakhage A.A."/>
            <person name="Braus G.H."/>
            <person name="Fischer R."/>
            <person name="Frisvad J.C."/>
            <person name="Goldman G.H."/>
            <person name="Houbraken J."/>
            <person name="Oakley B."/>
            <person name="Pocsi I."/>
            <person name="Scazzocchio C."/>
            <person name="Seiboth B."/>
            <person name="vanKuyk P.A."/>
            <person name="Wortman J."/>
            <person name="Dyer P.S."/>
            <person name="Grigoriev I.V."/>
        </authorList>
    </citation>
    <scope>NUCLEOTIDE SEQUENCE [LARGE SCALE GENOMIC DNA]</scope>
    <source>
        <strain evidence="3">CBS 134.48</strain>
    </source>
</reference>
<evidence type="ECO:0000313" key="3">
    <source>
        <dbReference type="Proteomes" id="UP000184304"/>
    </source>
</evidence>
<protein>
    <submittedName>
        <fullName evidence="2">Uncharacterized protein</fullName>
    </submittedName>
</protein>
<organism evidence="2 3">
    <name type="scientific">Aspergillus tubingensis (strain CBS 134.48)</name>
    <dbReference type="NCBI Taxonomy" id="767770"/>
    <lineage>
        <taxon>Eukaryota</taxon>
        <taxon>Fungi</taxon>
        <taxon>Dikarya</taxon>
        <taxon>Ascomycota</taxon>
        <taxon>Pezizomycotina</taxon>
        <taxon>Eurotiomycetes</taxon>
        <taxon>Eurotiomycetidae</taxon>
        <taxon>Eurotiales</taxon>
        <taxon>Aspergillaceae</taxon>
        <taxon>Aspergillus</taxon>
        <taxon>Aspergillus subgen. Circumdati</taxon>
    </lineage>
</organism>
<keyword evidence="1" id="KW-0812">Transmembrane</keyword>
<proteinExistence type="predicted"/>
<dbReference type="Proteomes" id="UP000184304">
    <property type="component" value="Unassembled WGS sequence"/>
</dbReference>
<keyword evidence="1" id="KW-0472">Membrane</keyword>
<keyword evidence="1" id="KW-1133">Transmembrane helix</keyword>
<evidence type="ECO:0000256" key="1">
    <source>
        <dbReference type="SAM" id="Phobius"/>
    </source>
</evidence>
<gene>
    <name evidence="2" type="ORF">ASPTUDRAFT_47483</name>
</gene>
<dbReference type="VEuPathDB" id="FungiDB:ASPTUDRAFT_47483"/>
<feature type="transmembrane region" description="Helical" evidence="1">
    <location>
        <begin position="17"/>
        <end position="38"/>
    </location>
</feature>